<dbReference type="SMART" id="SM01008">
    <property type="entry name" value="Ald_Xan_dh_C"/>
    <property type="match status" value="1"/>
</dbReference>
<dbReference type="InterPro" id="IPR046867">
    <property type="entry name" value="AldOxase/xan_DH_MoCoBD2"/>
</dbReference>
<proteinExistence type="predicted"/>
<dbReference type="AlphaFoldDB" id="A0A7L5C0A3"/>
<dbReference type="PANTHER" id="PTHR11908">
    <property type="entry name" value="XANTHINE DEHYDROGENASE"/>
    <property type="match status" value="1"/>
</dbReference>
<reference evidence="4 5" key="1">
    <citation type="submission" date="2020-02" db="EMBL/GenBank/DDBJ databases">
        <title>complete genome sequence of Rhodobacteraceae bacterium.</title>
        <authorList>
            <person name="Park J."/>
            <person name="Kim Y.-S."/>
            <person name="Kim K.-H."/>
        </authorList>
    </citation>
    <scope>NUCLEOTIDE SEQUENCE [LARGE SCALE GENOMIC DNA]</scope>
    <source>
        <strain evidence="4 5">RR4-56</strain>
    </source>
</reference>
<dbReference type="Pfam" id="PF20256">
    <property type="entry name" value="MoCoBD_2"/>
    <property type="match status" value="1"/>
</dbReference>
<dbReference type="GO" id="GO:0005506">
    <property type="term" value="F:iron ion binding"/>
    <property type="evidence" value="ECO:0007669"/>
    <property type="project" value="InterPro"/>
</dbReference>
<dbReference type="InterPro" id="IPR016208">
    <property type="entry name" value="Ald_Oxase/xanthine_DH-like"/>
</dbReference>
<dbReference type="Gene3D" id="3.30.365.10">
    <property type="entry name" value="Aldehyde oxidase/xanthine dehydrogenase, molybdopterin binding domain"/>
    <property type="match status" value="4"/>
</dbReference>
<name>A0A7L5C0A3_9RHOB</name>
<dbReference type="InterPro" id="IPR008274">
    <property type="entry name" value="AldOxase/xan_DH_MoCoBD1"/>
</dbReference>
<keyword evidence="1" id="KW-0500">Molybdenum</keyword>
<dbReference type="InterPro" id="IPR000674">
    <property type="entry name" value="Ald_Oxase/Xan_DH_a/b"/>
</dbReference>
<evidence type="ECO:0000313" key="5">
    <source>
        <dbReference type="Proteomes" id="UP000503336"/>
    </source>
</evidence>
<gene>
    <name evidence="4" type="ORF">G5B40_11130</name>
</gene>
<dbReference type="Pfam" id="PF01315">
    <property type="entry name" value="Ald_Xan_dh_C"/>
    <property type="match status" value="1"/>
</dbReference>
<dbReference type="SUPFAM" id="SSF54665">
    <property type="entry name" value="CO dehydrogenase molybdoprotein N-domain-like"/>
    <property type="match status" value="1"/>
</dbReference>
<evidence type="ECO:0000256" key="2">
    <source>
        <dbReference type="ARBA" id="ARBA00023002"/>
    </source>
</evidence>
<dbReference type="Proteomes" id="UP000503336">
    <property type="component" value="Chromosome"/>
</dbReference>
<dbReference type="InterPro" id="IPR037165">
    <property type="entry name" value="AldOxase/xan_DH_Mopterin-bd_sf"/>
</dbReference>
<protein>
    <submittedName>
        <fullName evidence="4">Xanthine dehydrogenase family protein molybdopterin-binding subunit</fullName>
    </submittedName>
</protein>
<evidence type="ECO:0000313" key="4">
    <source>
        <dbReference type="EMBL" id="QIE55956.1"/>
    </source>
</evidence>
<dbReference type="GO" id="GO:0016491">
    <property type="term" value="F:oxidoreductase activity"/>
    <property type="evidence" value="ECO:0007669"/>
    <property type="project" value="UniProtKB-KW"/>
</dbReference>
<feature type="domain" description="Aldehyde oxidase/xanthine dehydrogenase a/b hammerhead" evidence="3">
    <location>
        <begin position="21"/>
        <end position="139"/>
    </location>
</feature>
<dbReference type="Pfam" id="PF02738">
    <property type="entry name" value="MoCoBD_1"/>
    <property type="match status" value="1"/>
</dbReference>
<dbReference type="EMBL" id="CP049056">
    <property type="protein sequence ID" value="QIE55956.1"/>
    <property type="molecule type" value="Genomic_DNA"/>
</dbReference>
<evidence type="ECO:0000256" key="1">
    <source>
        <dbReference type="ARBA" id="ARBA00022505"/>
    </source>
</evidence>
<organism evidence="4 5">
    <name type="scientific">Pikeienuella piscinae</name>
    <dbReference type="NCBI Taxonomy" id="2748098"/>
    <lineage>
        <taxon>Bacteria</taxon>
        <taxon>Pseudomonadati</taxon>
        <taxon>Pseudomonadota</taxon>
        <taxon>Alphaproteobacteria</taxon>
        <taxon>Rhodobacterales</taxon>
        <taxon>Paracoccaceae</taxon>
        <taxon>Pikeienuella</taxon>
    </lineage>
</organism>
<sequence length="791" mass="83991">MAKDSGIGASIKRREDVRFLTGAGNYTDDINIAGQAYVYFLRSTVAHGKLNAVKTEAAAAMPGVVRIFTGADFAEVGGIPCGWQITSRNGEVMKEPRHPVLAHGKVRHVGDPIAAVVANSLAEARDAAEAIEVDIEDLPAVVDMKAAIGGDAPAVHEEAPDNICYDWGFVEENREAVDEAIKGAHHVTTLELVNNRLIANPMEPRVAIGDFNRASGESTLYTTSQNPHVIRLLMGAFVLGIPEHKLRVIAPDVGGGFGTKIFHYAEEALCTFAAKALNRPVKWTADRSEAFISDAHGRDHVTKIELALDAEGKFLAIRTNTLANMGAYLSTFAPSVPTWLHGTLMAGTYTTPLIYCNVKAVFTNTVPVDAYRGAGRPEATFQLERVVDKAAREMGIDPVELRRRNFIPADAYPYQTPVAVAYDTGDYHATMDKLVEIADLKGFEARKAESAARGKLRGLGIASYIEACGIAPSNLVGQLGARAGLFESATVRVNAAGGIVVMTGSHSHGQGHETTFPQVIAEMFGMPEDMVEIVHGDTARTPMGMGTYGSRSIAVGGSAMVRAAEKIIAKAKRIASHLMEAAVEDVEFKNGEFTVAGTDKKIDFASVALAAYVPHNYPLESIEPGLEETAFYDPSNFTYPAGAYACEVEVDPETGVVDILAFTAADDFGNIINPMVVSGQVHGGIGQGVGQALLEGAVYDSNGQLVSGSYMDYAMPRADDLPSFTVDHSCQTPCTHNPLGVKGCGEAGAIGTPPTVVNAVLDALNSGGINVPHIDMPLSPARVWSAIEAAK</sequence>
<dbReference type="SUPFAM" id="SSF56003">
    <property type="entry name" value="Molybdenum cofactor-binding domain"/>
    <property type="match status" value="1"/>
</dbReference>
<dbReference type="InterPro" id="IPR036856">
    <property type="entry name" value="Ald_Oxase/Xan_DH_a/b_sf"/>
</dbReference>
<evidence type="ECO:0000259" key="3">
    <source>
        <dbReference type="SMART" id="SM01008"/>
    </source>
</evidence>
<keyword evidence="2" id="KW-0560">Oxidoreductase</keyword>
<dbReference type="Gene3D" id="3.90.1170.50">
    <property type="entry name" value="Aldehyde oxidase/xanthine dehydrogenase, a/b hammerhead"/>
    <property type="match status" value="1"/>
</dbReference>
<dbReference type="KEGG" id="hdh:G5B40_11130"/>
<keyword evidence="5" id="KW-1185">Reference proteome</keyword>
<accession>A0A7L5C0A3</accession>
<dbReference type="PANTHER" id="PTHR11908:SF132">
    <property type="entry name" value="ALDEHYDE OXIDASE 1-RELATED"/>
    <property type="match status" value="1"/>
</dbReference>
<dbReference type="RefSeq" id="WP_165098529.1">
    <property type="nucleotide sequence ID" value="NZ_CP049056.1"/>
</dbReference>